<keyword evidence="8" id="KW-0804">Transcription</keyword>
<dbReference type="GO" id="GO:0061631">
    <property type="term" value="F:ubiquitin conjugating enzyme activity"/>
    <property type="evidence" value="ECO:0007669"/>
    <property type="project" value="UniProtKB-EC"/>
</dbReference>
<keyword evidence="9" id="KW-0539">Nucleus</keyword>
<accession>A0A8S1HCD3</accession>
<dbReference type="GO" id="GO:0006357">
    <property type="term" value="P:regulation of transcription by RNA polymerase II"/>
    <property type="evidence" value="ECO:0007669"/>
    <property type="project" value="InterPro"/>
</dbReference>
<organism evidence="14 15">
    <name type="scientific">Caenorhabditis auriculariae</name>
    <dbReference type="NCBI Taxonomy" id="2777116"/>
    <lineage>
        <taxon>Eukaryota</taxon>
        <taxon>Metazoa</taxon>
        <taxon>Ecdysozoa</taxon>
        <taxon>Nematoda</taxon>
        <taxon>Chromadorea</taxon>
        <taxon>Rhabditida</taxon>
        <taxon>Rhabditina</taxon>
        <taxon>Rhabditomorpha</taxon>
        <taxon>Rhabditoidea</taxon>
        <taxon>Rhabditidae</taxon>
        <taxon>Peloderinae</taxon>
        <taxon>Caenorhabditis</taxon>
    </lineage>
</organism>
<dbReference type="Pfam" id="PF00179">
    <property type="entry name" value="UQ_con"/>
    <property type="match status" value="1"/>
</dbReference>
<dbReference type="Gene3D" id="6.10.140.200">
    <property type="match status" value="1"/>
</dbReference>
<dbReference type="GO" id="GO:0016567">
    <property type="term" value="P:protein ubiquitination"/>
    <property type="evidence" value="ECO:0007669"/>
    <property type="project" value="UniProtKB-ARBA"/>
</dbReference>
<evidence type="ECO:0000313" key="14">
    <source>
        <dbReference type="EMBL" id="CAD6190920.1"/>
    </source>
</evidence>
<gene>
    <name evidence="14" type="ORF">CAUJ_LOCUS6839</name>
</gene>
<dbReference type="GO" id="GO:0016592">
    <property type="term" value="C:mediator complex"/>
    <property type="evidence" value="ECO:0007669"/>
    <property type="project" value="InterPro"/>
</dbReference>
<dbReference type="SMART" id="SM00212">
    <property type="entry name" value="UBCc"/>
    <property type="match status" value="1"/>
</dbReference>
<dbReference type="Proteomes" id="UP000835052">
    <property type="component" value="Unassembled WGS sequence"/>
</dbReference>
<evidence type="ECO:0000256" key="2">
    <source>
        <dbReference type="ARBA" id="ARBA00004123"/>
    </source>
</evidence>
<keyword evidence="15" id="KW-1185">Reference proteome</keyword>
<name>A0A8S1HCD3_9PELO</name>
<dbReference type="EC" id="2.3.2.23" evidence="4"/>
<dbReference type="InterPro" id="IPR044888">
    <property type="entry name" value="Mediatior_Med7_sf"/>
</dbReference>
<dbReference type="InterPro" id="IPR016135">
    <property type="entry name" value="UBQ-conjugating_enzyme/RWD"/>
</dbReference>
<evidence type="ECO:0000256" key="9">
    <source>
        <dbReference type="ARBA" id="ARBA00023242"/>
    </source>
</evidence>
<dbReference type="SUPFAM" id="SSF140718">
    <property type="entry name" value="Mediator hinge subcomplex-like"/>
    <property type="match status" value="1"/>
</dbReference>
<evidence type="ECO:0000256" key="8">
    <source>
        <dbReference type="ARBA" id="ARBA00023163"/>
    </source>
</evidence>
<evidence type="ECO:0000256" key="11">
    <source>
        <dbReference type="ARBA" id="ARBA00039075"/>
    </source>
</evidence>
<comment type="catalytic activity">
    <reaction evidence="10">
        <text>S-ubiquitinyl-[E1 ubiquitin-activating enzyme]-L-cysteine + [acceptor protein]-N-terminal-amino acid = [E1 ubiquitin-activating enzyme]-L-cysteine + N-terminal-ubiquitinyl-[acceptor protein].</text>
        <dbReference type="EC" id="2.3.2.25"/>
    </reaction>
</comment>
<dbReference type="EMBL" id="CAJGYM010000018">
    <property type="protein sequence ID" value="CAD6190920.1"/>
    <property type="molecule type" value="Genomic_DNA"/>
</dbReference>
<dbReference type="AlphaFoldDB" id="A0A8S1HCD3"/>
<dbReference type="InterPro" id="IPR000608">
    <property type="entry name" value="UBC"/>
</dbReference>
<dbReference type="InterPro" id="IPR050113">
    <property type="entry name" value="Ub_conjugating_enzyme"/>
</dbReference>
<dbReference type="SUPFAM" id="SSF54495">
    <property type="entry name" value="UBC-like"/>
    <property type="match status" value="1"/>
</dbReference>
<dbReference type="GO" id="GO:0003712">
    <property type="term" value="F:transcription coregulator activity"/>
    <property type="evidence" value="ECO:0007669"/>
    <property type="project" value="InterPro"/>
</dbReference>
<dbReference type="Pfam" id="PF05983">
    <property type="entry name" value="Med7"/>
    <property type="match status" value="1"/>
</dbReference>
<keyword evidence="6" id="KW-0833">Ubl conjugation pathway</keyword>
<comment type="subcellular location">
    <subcellularLocation>
        <location evidence="2">Nucleus</location>
    </subcellularLocation>
</comment>
<dbReference type="CDD" id="cd23808">
    <property type="entry name" value="UBCc_UBE2W"/>
    <property type="match status" value="1"/>
</dbReference>
<evidence type="ECO:0000256" key="7">
    <source>
        <dbReference type="ARBA" id="ARBA00023015"/>
    </source>
</evidence>
<evidence type="ECO:0000256" key="6">
    <source>
        <dbReference type="ARBA" id="ARBA00022786"/>
    </source>
</evidence>
<dbReference type="Gene3D" id="3.10.110.10">
    <property type="entry name" value="Ubiquitin Conjugating Enzyme"/>
    <property type="match status" value="1"/>
</dbReference>
<evidence type="ECO:0000256" key="5">
    <source>
        <dbReference type="ARBA" id="ARBA00022679"/>
    </source>
</evidence>
<dbReference type="InterPro" id="IPR009244">
    <property type="entry name" value="Mediatior_Med7"/>
</dbReference>
<comment type="similarity">
    <text evidence="3">Belongs to the Mediator complex subunit 7 family.</text>
</comment>
<feature type="domain" description="UBC core" evidence="13">
    <location>
        <begin position="210"/>
        <end position="358"/>
    </location>
</feature>
<dbReference type="FunFam" id="3.10.110.10:FF:000022">
    <property type="entry name" value="Ubiquitin-conjugating enzyme E2 W"/>
    <property type="match status" value="1"/>
</dbReference>
<protein>
    <recommendedName>
        <fullName evidence="12">N-terminal E2 ubiquitin-conjugating enzyme</fullName>
        <ecNumber evidence="4">2.3.2.23</ecNumber>
        <ecNumber evidence="11">2.3.2.25</ecNumber>
    </recommendedName>
</protein>
<comment type="catalytic activity">
    <reaction evidence="1">
        <text>S-ubiquitinyl-[E1 ubiquitin-activating enzyme]-L-cysteine + [E2 ubiquitin-conjugating enzyme]-L-cysteine = [E1 ubiquitin-activating enzyme]-L-cysteine + S-ubiquitinyl-[E2 ubiquitin-conjugating enzyme]-L-cysteine.</text>
        <dbReference type="EC" id="2.3.2.23"/>
    </reaction>
</comment>
<dbReference type="InterPro" id="IPR037212">
    <property type="entry name" value="Med7/Med21-like"/>
</dbReference>
<dbReference type="EC" id="2.3.2.25" evidence="11"/>
<evidence type="ECO:0000256" key="4">
    <source>
        <dbReference type="ARBA" id="ARBA00012486"/>
    </source>
</evidence>
<evidence type="ECO:0000256" key="3">
    <source>
        <dbReference type="ARBA" id="ARBA00009994"/>
    </source>
</evidence>
<keyword evidence="7" id="KW-0805">Transcription regulation</keyword>
<sequence>MLPSLAAQAVSPFPNPPPIAAEYTNERISQGGTLPPPAVQKEFTVFGEEYKFEDEILRSLQSQGIRQLYPSKNDWKTEMKNLNRSAVAAFLDLLEILARCPDSPERARDMIRLIQKDQLNQLKTSVADFKSFLQEGKEVLAKELTLKDLEFTPVPKPKPITRIRLNSEDEATVLTTEPAPTTVEKKAEVLANELEDRDDMWRTAKPSMDSCTRRLMKELQQLQQDAPTGIRIRKDTATQDLKQWRVDVIGATGTLYAGEEFTLQFTFGPQYPFNSPEVMFVGDKIPVHPHIYSNGHICLSILSEDWTPALSVQSVCLSILSMLSSSKEKKHPTDDAIYVRTCSKNPSKTRWWFHDDNV</sequence>
<proteinExistence type="inferred from homology"/>
<dbReference type="PANTHER" id="PTHR24067">
    <property type="entry name" value="UBIQUITIN-CONJUGATING ENZYME E2"/>
    <property type="match status" value="1"/>
</dbReference>
<evidence type="ECO:0000256" key="1">
    <source>
        <dbReference type="ARBA" id="ARBA00000485"/>
    </source>
</evidence>
<dbReference type="OrthoDB" id="406833at2759"/>
<evidence type="ECO:0000256" key="10">
    <source>
        <dbReference type="ARBA" id="ARBA00035805"/>
    </source>
</evidence>
<evidence type="ECO:0000259" key="13">
    <source>
        <dbReference type="PROSITE" id="PS50127"/>
    </source>
</evidence>
<reference evidence="14" key="1">
    <citation type="submission" date="2020-10" db="EMBL/GenBank/DDBJ databases">
        <authorList>
            <person name="Kikuchi T."/>
        </authorList>
    </citation>
    <scope>NUCLEOTIDE SEQUENCE</scope>
    <source>
        <strain evidence="14">NKZ352</strain>
    </source>
</reference>
<evidence type="ECO:0000313" key="15">
    <source>
        <dbReference type="Proteomes" id="UP000835052"/>
    </source>
</evidence>
<dbReference type="PROSITE" id="PS50127">
    <property type="entry name" value="UBC_2"/>
    <property type="match status" value="1"/>
</dbReference>
<evidence type="ECO:0000256" key="12">
    <source>
        <dbReference type="ARBA" id="ARBA00042168"/>
    </source>
</evidence>
<keyword evidence="5" id="KW-0808">Transferase</keyword>
<comment type="caution">
    <text evidence="14">The sequence shown here is derived from an EMBL/GenBank/DDBJ whole genome shotgun (WGS) entry which is preliminary data.</text>
</comment>